<name>A0A392VQD7_9FABA</name>
<proteinExistence type="predicted"/>
<feature type="non-terminal residue" evidence="1">
    <location>
        <position position="1"/>
    </location>
</feature>
<evidence type="ECO:0000313" key="2">
    <source>
        <dbReference type="Proteomes" id="UP000265520"/>
    </source>
</evidence>
<dbReference type="EMBL" id="LXQA011198375">
    <property type="protein sequence ID" value="MCI88640.1"/>
    <property type="molecule type" value="Genomic_DNA"/>
</dbReference>
<accession>A0A392VQD7</accession>
<sequence>WHSSSVCHFNIEDFLE</sequence>
<dbReference type="Proteomes" id="UP000265520">
    <property type="component" value="Unassembled WGS sequence"/>
</dbReference>
<reference evidence="1 2" key="1">
    <citation type="journal article" date="2018" name="Front. Plant Sci.">
        <title>Red Clover (Trifolium pratense) and Zigzag Clover (T. medium) - A Picture of Genomic Similarities and Differences.</title>
        <authorList>
            <person name="Dluhosova J."/>
            <person name="Istvanek J."/>
            <person name="Nedelnik J."/>
            <person name="Repkova J."/>
        </authorList>
    </citation>
    <scope>NUCLEOTIDE SEQUENCE [LARGE SCALE GENOMIC DNA]</scope>
    <source>
        <strain evidence="2">cv. 10/8</strain>
        <tissue evidence="1">Leaf</tissue>
    </source>
</reference>
<organism evidence="1 2">
    <name type="scientific">Trifolium medium</name>
    <dbReference type="NCBI Taxonomy" id="97028"/>
    <lineage>
        <taxon>Eukaryota</taxon>
        <taxon>Viridiplantae</taxon>
        <taxon>Streptophyta</taxon>
        <taxon>Embryophyta</taxon>
        <taxon>Tracheophyta</taxon>
        <taxon>Spermatophyta</taxon>
        <taxon>Magnoliopsida</taxon>
        <taxon>eudicotyledons</taxon>
        <taxon>Gunneridae</taxon>
        <taxon>Pentapetalae</taxon>
        <taxon>rosids</taxon>
        <taxon>fabids</taxon>
        <taxon>Fabales</taxon>
        <taxon>Fabaceae</taxon>
        <taxon>Papilionoideae</taxon>
        <taxon>50 kb inversion clade</taxon>
        <taxon>NPAAA clade</taxon>
        <taxon>Hologalegina</taxon>
        <taxon>IRL clade</taxon>
        <taxon>Trifolieae</taxon>
        <taxon>Trifolium</taxon>
    </lineage>
</organism>
<protein>
    <submittedName>
        <fullName evidence="1">Uncharacterized protein</fullName>
    </submittedName>
</protein>
<evidence type="ECO:0000313" key="1">
    <source>
        <dbReference type="EMBL" id="MCI88640.1"/>
    </source>
</evidence>
<comment type="caution">
    <text evidence="1">The sequence shown here is derived from an EMBL/GenBank/DDBJ whole genome shotgun (WGS) entry which is preliminary data.</text>
</comment>
<dbReference type="AlphaFoldDB" id="A0A392VQD7"/>
<keyword evidence="2" id="KW-1185">Reference proteome</keyword>